<dbReference type="SUPFAM" id="SSF53098">
    <property type="entry name" value="Ribonuclease H-like"/>
    <property type="match status" value="1"/>
</dbReference>
<dbReference type="GeneID" id="140012786"/>
<dbReference type="PROSITE" id="PS50994">
    <property type="entry name" value="INTEGRASE"/>
    <property type="match status" value="1"/>
</dbReference>
<dbReference type="InterPro" id="IPR016197">
    <property type="entry name" value="Chromo-like_dom_sf"/>
</dbReference>
<name>A0ABM4VCD3_COFAR</name>
<dbReference type="Gene3D" id="3.30.420.10">
    <property type="entry name" value="Ribonuclease H-like superfamily/Ribonuclease H"/>
    <property type="match status" value="1"/>
</dbReference>
<evidence type="ECO:0000313" key="2">
    <source>
        <dbReference type="Proteomes" id="UP001652660"/>
    </source>
</evidence>
<protein>
    <recommendedName>
        <fullName evidence="1">Integrase catalytic domain-containing protein</fullName>
    </recommendedName>
</protein>
<accession>A0ABM4VCD3</accession>
<dbReference type="PANTHER" id="PTHR45835">
    <property type="entry name" value="YALI0A06105P"/>
    <property type="match status" value="1"/>
</dbReference>
<evidence type="ECO:0000313" key="3">
    <source>
        <dbReference type="RefSeq" id="XP_071917193.1"/>
    </source>
</evidence>
<gene>
    <name evidence="3" type="primary">LOC140012786</name>
</gene>
<dbReference type="InterPro" id="IPR001584">
    <property type="entry name" value="Integrase_cat-core"/>
</dbReference>
<dbReference type="PANTHER" id="PTHR45835:SF104">
    <property type="entry name" value="PROTEIN NYNRIN-LIKE"/>
    <property type="match status" value="1"/>
</dbReference>
<reference evidence="3" key="1">
    <citation type="submission" date="2025-08" db="UniProtKB">
        <authorList>
            <consortium name="RefSeq"/>
        </authorList>
    </citation>
    <scope>IDENTIFICATION</scope>
    <source>
        <tissue evidence="3">Leaves</tissue>
    </source>
</reference>
<dbReference type="InterPro" id="IPR036397">
    <property type="entry name" value="RNaseH_sf"/>
</dbReference>
<organism evidence="2 3">
    <name type="scientific">Coffea arabica</name>
    <name type="common">Arabian coffee</name>
    <dbReference type="NCBI Taxonomy" id="13443"/>
    <lineage>
        <taxon>Eukaryota</taxon>
        <taxon>Viridiplantae</taxon>
        <taxon>Streptophyta</taxon>
        <taxon>Embryophyta</taxon>
        <taxon>Tracheophyta</taxon>
        <taxon>Spermatophyta</taxon>
        <taxon>Magnoliopsida</taxon>
        <taxon>eudicotyledons</taxon>
        <taxon>Gunneridae</taxon>
        <taxon>Pentapetalae</taxon>
        <taxon>asterids</taxon>
        <taxon>lamiids</taxon>
        <taxon>Gentianales</taxon>
        <taxon>Rubiaceae</taxon>
        <taxon>Ixoroideae</taxon>
        <taxon>Gardenieae complex</taxon>
        <taxon>Bertiereae - Coffeeae clade</taxon>
        <taxon>Coffeeae</taxon>
        <taxon>Coffea</taxon>
    </lineage>
</organism>
<dbReference type="InterPro" id="IPR012337">
    <property type="entry name" value="RNaseH-like_sf"/>
</dbReference>
<proteinExistence type="predicted"/>
<dbReference type="Proteomes" id="UP001652660">
    <property type="component" value="Chromosome 8e"/>
</dbReference>
<feature type="domain" description="Integrase catalytic" evidence="1">
    <location>
        <begin position="1"/>
        <end position="126"/>
    </location>
</feature>
<keyword evidence="2" id="KW-1185">Reference proteome</keyword>
<dbReference type="SUPFAM" id="SSF54160">
    <property type="entry name" value="Chromo domain-like"/>
    <property type="match status" value="1"/>
</dbReference>
<dbReference type="RefSeq" id="XP_071917193.1">
    <property type="nucleotide sequence ID" value="XM_072061092.1"/>
</dbReference>
<evidence type="ECO:0000259" key="1">
    <source>
        <dbReference type="PROSITE" id="PS50994"/>
    </source>
</evidence>
<sequence>MDFIEGLPKSGGSDVILVIVDRFTKVAHFFAISNHYAANGVAQVFFDNIYKLHRVGTQLHLSTSYHPQTDGQTERVNRCLETYLRCLCFQQPRKWKRCLTAAEWWYNTNHHTALKMSPFQALYRAQNLMKQYADRNRSERSFEVGDLVYLKLQPYRQTSIALRRNLKLSSKYYGPYKPSAKGAVVHSQPPTLTEEGEVQIAPAAVLARRTLQRHGRDVEQALIQWKNLDTADATWEDGSAMQAQFLEFGVQS</sequence>